<keyword evidence="2" id="KW-1185">Reference proteome</keyword>
<sequence length="88" mass="10201">MMSLSRLHLRSGSKCLFFPSCTQYFYCYCHLKSCLLYGHYLPVESWVSFLILRQYPYPQICHHGCFQIGVYSHVALHVGFSVSATVEN</sequence>
<accession>A0A2K2B790</accession>
<evidence type="ECO:0000313" key="1">
    <source>
        <dbReference type="EMBL" id="PNT45649.1"/>
    </source>
</evidence>
<protein>
    <submittedName>
        <fullName evidence="1">Uncharacterized protein</fullName>
    </submittedName>
</protein>
<dbReference type="InParanoid" id="A0A2K2B790"/>
<dbReference type="EMBL" id="CM009292">
    <property type="protein sequence ID" value="PNT45649.1"/>
    <property type="molecule type" value="Genomic_DNA"/>
</dbReference>
<reference evidence="1 2" key="1">
    <citation type="journal article" date="2006" name="Science">
        <title>The genome of black cottonwood, Populus trichocarpa (Torr. &amp; Gray).</title>
        <authorList>
            <person name="Tuskan G.A."/>
            <person name="Difazio S."/>
            <person name="Jansson S."/>
            <person name="Bohlmann J."/>
            <person name="Grigoriev I."/>
            <person name="Hellsten U."/>
            <person name="Putnam N."/>
            <person name="Ralph S."/>
            <person name="Rombauts S."/>
            <person name="Salamov A."/>
            <person name="Schein J."/>
            <person name="Sterck L."/>
            <person name="Aerts A."/>
            <person name="Bhalerao R.R."/>
            <person name="Bhalerao R.P."/>
            <person name="Blaudez D."/>
            <person name="Boerjan W."/>
            <person name="Brun A."/>
            <person name="Brunner A."/>
            <person name="Busov V."/>
            <person name="Campbell M."/>
            <person name="Carlson J."/>
            <person name="Chalot M."/>
            <person name="Chapman J."/>
            <person name="Chen G.L."/>
            <person name="Cooper D."/>
            <person name="Coutinho P.M."/>
            <person name="Couturier J."/>
            <person name="Covert S."/>
            <person name="Cronk Q."/>
            <person name="Cunningham R."/>
            <person name="Davis J."/>
            <person name="Degroeve S."/>
            <person name="Dejardin A."/>
            <person name="Depamphilis C."/>
            <person name="Detter J."/>
            <person name="Dirks B."/>
            <person name="Dubchak I."/>
            <person name="Duplessis S."/>
            <person name="Ehlting J."/>
            <person name="Ellis B."/>
            <person name="Gendler K."/>
            <person name="Goodstein D."/>
            <person name="Gribskov M."/>
            <person name="Grimwood J."/>
            <person name="Groover A."/>
            <person name="Gunter L."/>
            <person name="Hamberger B."/>
            <person name="Heinze B."/>
            <person name="Helariutta Y."/>
            <person name="Henrissat B."/>
            <person name="Holligan D."/>
            <person name="Holt R."/>
            <person name="Huang W."/>
            <person name="Islam-Faridi N."/>
            <person name="Jones S."/>
            <person name="Jones-Rhoades M."/>
            <person name="Jorgensen R."/>
            <person name="Joshi C."/>
            <person name="Kangasjarvi J."/>
            <person name="Karlsson J."/>
            <person name="Kelleher C."/>
            <person name="Kirkpatrick R."/>
            <person name="Kirst M."/>
            <person name="Kohler A."/>
            <person name="Kalluri U."/>
            <person name="Larimer F."/>
            <person name="Leebens-Mack J."/>
            <person name="Leple J.C."/>
            <person name="Locascio P."/>
            <person name="Lou Y."/>
            <person name="Lucas S."/>
            <person name="Martin F."/>
            <person name="Montanini B."/>
            <person name="Napoli C."/>
            <person name="Nelson D.R."/>
            <person name="Nelson C."/>
            <person name="Nieminen K."/>
            <person name="Nilsson O."/>
            <person name="Pereda V."/>
            <person name="Peter G."/>
            <person name="Philippe R."/>
            <person name="Pilate G."/>
            <person name="Poliakov A."/>
            <person name="Razumovskaya J."/>
            <person name="Richardson P."/>
            <person name="Rinaldi C."/>
            <person name="Ritland K."/>
            <person name="Rouze P."/>
            <person name="Ryaboy D."/>
            <person name="Schmutz J."/>
            <person name="Schrader J."/>
            <person name="Segerman B."/>
            <person name="Shin H."/>
            <person name="Siddiqui A."/>
            <person name="Sterky F."/>
            <person name="Terry A."/>
            <person name="Tsai C.J."/>
            <person name="Uberbacher E."/>
            <person name="Unneberg P."/>
            <person name="Vahala J."/>
            <person name="Wall K."/>
            <person name="Wessler S."/>
            <person name="Yang G."/>
            <person name="Yin T."/>
            <person name="Douglas C."/>
            <person name="Marra M."/>
            <person name="Sandberg G."/>
            <person name="Van de Peer Y."/>
            <person name="Rokhsar D."/>
        </authorList>
    </citation>
    <scope>NUCLEOTIDE SEQUENCE [LARGE SCALE GENOMIC DNA]</scope>
    <source>
        <strain evidence="2">cv. Nisqually</strain>
    </source>
</reference>
<organism evidence="1 2">
    <name type="scientific">Populus trichocarpa</name>
    <name type="common">Western balsam poplar</name>
    <name type="synonym">Populus balsamifera subsp. trichocarpa</name>
    <dbReference type="NCBI Taxonomy" id="3694"/>
    <lineage>
        <taxon>Eukaryota</taxon>
        <taxon>Viridiplantae</taxon>
        <taxon>Streptophyta</taxon>
        <taxon>Embryophyta</taxon>
        <taxon>Tracheophyta</taxon>
        <taxon>Spermatophyta</taxon>
        <taxon>Magnoliopsida</taxon>
        <taxon>eudicotyledons</taxon>
        <taxon>Gunneridae</taxon>
        <taxon>Pentapetalae</taxon>
        <taxon>rosids</taxon>
        <taxon>fabids</taxon>
        <taxon>Malpighiales</taxon>
        <taxon>Salicaceae</taxon>
        <taxon>Saliceae</taxon>
        <taxon>Populus</taxon>
    </lineage>
</organism>
<dbReference type="Proteomes" id="UP000006729">
    <property type="component" value="Chromosome 3"/>
</dbReference>
<proteinExistence type="predicted"/>
<name>A0A2K2B790_POPTR</name>
<dbReference type="AlphaFoldDB" id="A0A2K2B790"/>
<gene>
    <name evidence="1" type="ORF">POPTR_003G147100</name>
</gene>
<evidence type="ECO:0000313" key="2">
    <source>
        <dbReference type="Proteomes" id="UP000006729"/>
    </source>
</evidence>